<evidence type="ECO:0000313" key="6">
    <source>
        <dbReference type="Proteomes" id="UP000223071"/>
    </source>
</evidence>
<dbReference type="InterPro" id="IPR057326">
    <property type="entry name" value="KR_dom"/>
</dbReference>
<reference evidence="5 6" key="1">
    <citation type="submission" date="2017-09" db="EMBL/GenBank/DDBJ databases">
        <title>Sequencing the genomes of two abundant thermophiles in Great Basin hot springs: Thermocrinis jamiesonii and novel Chloroflexi Thermoflexus hugenholtzii.</title>
        <authorList>
            <person name="Hedlund B."/>
        </authorList>
    </citation>
    <scope>NUCLEOTIDE SEQUENCE [LARGE SCALE GENOMIC DNA]</scope>
    <source>
        <strain evidence="5 6">G233</strain>
    </source>
</reference>
<organism evidence="5 6">
    <name type="scientific">Tepidiforma thermophila (strain KCTC 52669 / CGMCC 1.13589 / G233)</name>
    <dbReference type="NCBI Taxonomy" id="2761530"/>
    <lineage>
        <taxon>Bacteria</taxon>
        <taxon>Bacillati</taxon>
        <taxon>Chloroflexota</taxon>
        <taxon>Tepidiformia</taxon>
        <taxon>Tepidiformales</taxon>
        <taxon>Tepidiformaceae</taxon>
        <taxon>Tepidiforma</taxon>
    </lineage>
</organism>
<dbReference type="InterPro" id="IPR051687">
    <property type="entry name" value="Peroxisomal_Beta-Oxidation"/>
</dbReference>
<keyword evidence="6" id="KW-1185">Reference proteome</keyword>
<evidence type="ECO:0000256" key="1">
    <source>
        <dbReference type="ARBA" id="ARBA00006484"/>
    </source>
</evidence>
<dbReference type="PANTHER" id="PTHR45024">
    <property type="entry name" value="DEHYDROGENASES, SHORT CHAIN"/>
    <property type="match status" value="1"/>
</dbReference>
<dbReference type="EMBL" id="PDJQ01000001">
    <property type="protein sequence ID" value="PFG74124.1"/>
    <property type="molecule type" value="Genomic_DNA"/>
</dbReference>
<accession>A0A2A9HDP6</accession>
<dbReference type="RefSeq" id="WP_098503534.1">
    <property type="nucleotide sequence ID" value="NZ_PDJQ01000001.1"/>
</dbReference>
<dbReference type="SMART" id="SM00822">
    <property type="entry name" value="PKS_KR"/>
    <property type="match status" value="1"/>
</dbReference>
<dbReference type="AlphaFoldDB" id="A0A2A9HDP6"/>
<dbReference type="InterPro" id="IPR002347">
    <property type="entry name" value="SDR_fam"/>
</dbReference>
<dbReference type="InterPro" id="IPR020904">
    <property type="entry name" value="Sc_DH/Rdtase_CS"/>
</dbReference>
<dbReference type="SUPFAM" id="SSF51735">
    <property type="entry name" value="NAD(P)-binding Rossmann-fold domains"/>
    <property type="match status" value="1"/>
</dbReference>
<dbReference type="PANTHER" id="PTHR45024:SF2">
    <property type="entry name" value="SCP2 DOMAIN-CONTAINING PROTEIN"/>
    <property type="match status" value="1"/>
</dbReference>
<dbReference type="GO" id="GO:0016491">
    <property type="term" value="F:oxidoreductase activity"/>
    <property type="evidence" value="ECO:0007669"/>
    <property type="project" value="UniProtKB-KW"/>
</dbReference>
<comment type="caution">
    <text evidence="5">The sequence shown here is derived from an EMBL/GenBank/DDBJ whole genome shotgun (WGS) entry which is preliminary data.</text>
</comment>
<dbReference type="PRINTS" id="PR00081">
    <property type="entry name" value="GDHRDH"/>
</dbReference>
<dbReference type="Gene3D" id="3.40.50.720">
    <property type="entry name" value="NAD(P)-binding Rossmann-like Domain"/>
    <property type="match status" value="1"/>
</dbReference>
<sequence length="325" mass="34378">MGNLLEGKVIAMTGAGRGIGRECALLAASEGARVVVNDPGVNPDGTGHDDGPAAQVVEEIKKMGGEAVANFADVSTMEGGESVIRTALDTWGRLDGLINLAAILRDRMIFNLTEEEWDDVIRVDLKGHFTTIKPASVLMRQQRYGRIVNFSSVSGLQGNSGQANYGAAKAGVAGLTRVAARDLGRYGVTVNCIAPGAATRLTATVPQSARELRAQRGIAAAGGPPQAAANRAAEEAAAMRTPDMVAPMTIYLLLDEAWNINGRIFQVAGGHIGLLADLYPPFRNIYKHGKWTLDELRMLVPTQLMAGIANPAPPADDIKIPGRDF</sequence>
<gene>
    <name evidence="5" type="ORF">A9A59_1332</name>
</gene>
<dbReference type="InterPro" id="IPR036291">
    <property type="entry name" value="NAD(P)-bd_dom_sf"/>
</dbReference>
<proteinExistence type="inferred from homology"/>
<evidence type="ECO:0000313" key="5">
    <source>
        <dbReference type="EMBL" id="PFG74124.1"/>
    </source>
</evidence>
<dbReference type="Proteomes" id="UP000223071">
    <property type="component" value="Unassembled WGS sequence"/>
</dbReference>
<evidence type="ECO:0000256" key="2">
    <source>
        <dbReference type="ARBA" id="ARBA00023002"/>
    </source>
</evidence>
<dbReference type="PROSITE" id="PS00061">
    <property type="entry name" value="ADH_SHORT"/>
    <property type="match status" value="1"/>
</dbReference>
<dbReference type="Pfam" id="PF00106">
    <property type="entry name" value="adh_short"/>
    <property type="match status" value="1"/>
</dbReference>
<keyword evidence="2" id="KW-0560">Oxidoreductase</keyword>
<name>A0A2A9HDP6_TEPT2</name>
<feature type="domain" description="Ketoreductase" evidence="4">
    <location>
        <begin position="8"/>
        <end position="196"/>
    </location>
</feature>
<evidence type="ECO:0000256" key="3">
    <source>
        <dbReference type="RuleBase" id="RU000363"/>
    </source>
</evidence>
<dbReference type="PRINTS" id="PR00080">
    <property type="entry name" value="SDRFAMILY"/>
</dbReference>
<comment type="similarity">
    <text evidence="1 3">Belongs to the short-chain dehydrogenases/reductases (SDR) family.</text>
</comment>
<evidence type="ECO:0000259" key="4">
    <source>
        <dbReference type="SMART" id="SM00822"/>
    </source>
</evidence>
<protein>
    <submittedName>
        <fullName evidence="5">NAD(P)-dependent dehydrogenase (Short-subunit alcohol dehydrogenase family)</fullName>
    </submittedName>
</protein>